<keyword evidence="3" id="KW-1185">Reference proteome</keyword>
<feature type="compositionally biased region" description="Basic and acidic residues" evidence="1">
    <location>
        <begin position="89"/>
        <end position="107"/>
    </location>
</feature>
<organism evidence="2 3">
    <name type="scientific">Albula glossodonta</name>
    <name type="common">roundjaw bonefish</name>
    <dbReference type="NCBI Taxonomy" id="121402"/>
    <lineage>
        <taxon>Eukaryota</taxon>
        <taxon>Metazoa</taxon>
        <taxon>Chordata</taxon>
        <taxon>Craniata</taxon>
        <taxon>Vertebrata</taxon>
        <taxon>Euteleostomi</taxon>
        <taxon>Actinopterygii</taxon>
        <taxon>Neopterygii</taxon>
        <taxon>Teleostei</taxon>
        <taxon>Albuliformes</taxon>
        <taxon>Albulidae</taxon>
        <taxon>Albula</taxon>
    </lineage>
</organism>
<sequence length="107" mass="11352">MGGTWMDVDQGAGEAKLERNGTEGGTCFAMSGRNSVGDLVPRDITEILARESKTNKGKKNNGGSFTRAFSWLKGTKKKSTSNGQSRAGRAGEGRAGKPVHQDHDSPK</sequence>
<name>A0A8T2PWB6_9TELE</name>
<feature type="region of interest" description="Disordered" evidence="1">
    <location>
        <begin position="50"/>
        <end position="107"/>
    </location>
</feature>
<accession>A0A8T2PWB6</accession>
<protein>
    <submittedName>
        <fullName evidence="2">Uncharacterized protein</fullName>
    </submittedName>
</protein>
<reference evidence="2" key="1">
    <citation type="thesis" date="2021" institute="BYU ScholarsArchive" country="Provo, UT, USA">
        <title>Applications of and Algorithms for Genome Assembly and Genomic Analyses with an Emphasis on Marine Teleosts.</title>
        <authorList>
            <person name="Pickett B.D."/>
        </authorList>
    </citation>
    <scope>NUCLEOTIDE SEQUENCE</scope>
    <source>
        <strain evidence="2">HI-2016</strain>
    </source>
</reference>
<dbReference type="OrthoDB" id="9948858at2759"/>
<comment type="caution">
    <text evidence="2">The sequence shown here is derived from an EMBL/GenBank/DDBJ whole genome shotgun (WGS) entry which is preliminary data.</text>
</comment>
<feature type="non-terminal residue" evidence="2">
    <location>
        <position position="107"/>
    </location>
</feature>
<evidence type="ECO:0000256" key="1">
    <source>
        <dbReference type="SAM" id="MobiDB-lite"/>
    </source>
</evidence>
<dbReference type="AlphaFoldDB" id="A0A8T2PWB6"/>
<feature type="region of interest" description="Disordered" evidence="1">
    <location>
        <begin position="1"/>
        <end position="36"/>
    </location>
</feature>
<evidence type="ECO:0000313" key="3">
    <source>
        <dbReference type="Proteomes" id="UP000824540"/>
    </source>
</evidence>
<evidence type="ECO:0000313" key="2">
    <source>
        <dbReference type="EMBL" id="KAG9355633.1"/>
    </source>
</evidence>
<gene>
    <name evidence="2" type="ORF">JZ751_000471</name>
</gene>
<proteinExistence type="predicted"/>
<dbReference type="Proteomes" id="UP000824540">
    <property type="component" value="Unassembled WGS sequence"/>
</dbReference>
<dbReference type="EMBL" id="JAFBMS010000001">
    <property type="protein sequence ID" value="KAG9355633.1"/>
    <property type="molecule type" value="Genomic_DNA"/>
</dbReference>